<dbReference type="RefSeq" id="WP_014260550.1">
    <property type="nucleotide sequence ID" value="NC_016629.1"/>
</dbReference>
<dbReference type="REBASE" id="312733">
    <property type="entry name" value="M.DafWBDndCP"/>
</dbReference>
<dbReference type="InterPro" id="IPR014729">
    <property type="entry name" value="Rossmann-like_a/b/a_fold"/>
</dbReference>
<dbReference type="eggNOG" id="COG0175">
    <property type="taxonomic scope" value="Bacteria"/>
</dbReference>
<dbReference type="PANTHER" id="PTHR43196">
    <property type="entry name" value="SULFATE ADENYLYLTRANSFERASE SUBUNIT 2"/>
    <property type="match status" value="1"/>
</dbReference>
<evidence type="ECO:0000313" key="2">
    <source>
        <dbReference type="EMBL" id="EGJ50855.1"/>
    </source>
</evidence>
<dbReference type="Gene3D" id="3.40.50.620">
    <property type="entry name" value="HUPs"/>
    <property type="match status" value="1"/>
</dbReference>
<name>F3YZ99_DESAF</name>
<dbReference type="InterPro" id="IPR050128">
    <property type="entry name" value="Sulfate_adenylyltrnsfr_sub2"/>
</dbReference>
<dbReference type="Proteomes" id="UP000007844">
    <property type="component" value="Chromosome"/>
</dbReference>
<protein>
    <submittedName>
        <fullName evidence="2">Sulfurtransferase DndC</fullName>
    </submittedName>
</protein>
<dbReference type="HOGENOM" id="CLU_027799_2_1_7"/>
<evidence type="ECO:0000259" key="1">
    <source>
        <dbReference type="Pfam" id="PF01507"/>
    </source>
</evidence>
<dbReference type="Pfam" id="PF01507">
    <property type="entry name" value="PAPS_reduct"/>
    <property type="match status" value="1"/>
</dbReference>
<gene>
    <name evidence="2" type="ORF">Desaf_2533</name>
</gene>
<dbReference type="AlphaFoldDB" id="F3YZ99"/>
<dbReference type="InterPro" id="IPR017598">
    <property type="entry name" value="SulphurTrfase_DndC"/>
</dbReference>
<dbReference type="GO" id="GO:0016740">
    <property type="term" value="F:transferase activity"/>
    <property type="evidence" value="ECO:0007669"/>
    <property type="project" value="UniProtKB-KW"/>
</dbReference>
<keyword evidence="3" id="KW-1185">Reference proteome</keyword>
<keyword evidence="2" id="KW-0808">Transferase</keyword>
<dbReference type="NCBIfam" id="TIGR03183">
    <property type="entry name" value="DNA_S_dndC"/>
    <property type="match status" value="1"/>
</dbReference>
<dbReference type="SUPFAM" id="SSF52402">
    <property type="entry name" value="Adenine nucleotide alpha hydrolases-like"/>
    <property type="match status" value="1"/>
</dbReference>
<dbReference type="STRING" id="690850.Desaf_2533"/>
<accession>F3YZ99</accession>
<sequence>MHDSSTTQSAFSELGFKQHISFLHREIQDLYLEDSRPWVVGYSGGKDSTAVLQLIWQAIAELPGEQRNSKKIYVISTDTLVENPLVSRWVHRQLELMNERAVADRMPFEAHQLYPEKKHSFWVNLIGRGYPAPWSKFRWCTERLKIWPSNKFILDTASKYGETILALGTRKAESITRARSMERHEKGRTRARLSRNSQVENCLIYTPIEDWSNDDVWLFIGSTPNPWGLEHRELLSLYQDATEDRECPLITELDEKTPSCGASRFGCWTCTLVARDSSLENMVQNDLANDWLKPLLTFRELLTVKDDKPLRDFRRMRGHVQLFHGQPIHGPFIQSYREKLLRKLLETQKELRSKAPTDLKDIELISLEELREIRRIWLTEKHEIEDRLPKIYAEVEGQAFPETGLQHYHCFGEEELAILQDICGEDRLGYEMIREMLDVEWTLRTKLRRAGLFDNLEQAIRRCYYENSDDAVAFVHEIDAIKRNADGARS</sequence>
<dbReference type="EMBL" id="CP003221">
    <property type="protein sequence ID" value="EGJ50855.1"/>
    <property type="molecule type" value="Genomic_DNA"/>
</dbReference>
<organism evidence="2 3">
    <name type="scientific">Desulfocurvibacter africanus subsp. africanus str. Walvis Bay</name>
    <dbReference type="NCBI Taxonomy" id="690850"/>
    <lineage>
        <taxon>Bacteria</taxon>
        <taxon>Pseudomonadati</taxon>
        <taxon>Thermodesulfobacteriota</taxon>
        <taxon>Desulfovibrionia</taxon>
        <taxon>Desulfovibrionales</taxon>
        <taxon>Desulfovibrionaceae</taxon>
        <taxon>Desulfocurvibacter</taxon>
    </lineage>
</organism>
<proteinExistence type="predicted"/>
<dbReference type="InterPro" id="IPR002500">
    <property type="entry name" value="PAPS_reduct_dom"/>
</dbReference>
<dbReference type="NCBIfam" id="NF005316">
    <property type="entry name" value="PRK06850.1"/>
    <property type="match status" value="1"/>
</dbReference>
<dbReference type="KEGG" id="daf:Desaf_2533"/>
<evidence type="ECO:0000313" key="3">
    <source>
        <dbReference type="Proteomes" id="UP000007844"/>
    </source>
</evidence>
<reference evidence="2 3" key="1">
    <citation type="journal article" date="2011" name="J. Bacteriol.">
        <title>Genome sequence of the mercury-methylating and pleomorphic Desulfovibrio africanus Strain Walvis Bay.</title>
        <authorList>
            <person name="Brown S.D."/>
            <person name="Wall J.D."/>
            <person name="Kucken A.M."/>
            <person name="Gilmour C.C."/>
            <person name="Podar M."/>
            <person name="Brandt C.C."/>
            <person name="Teshima H."/>
            <person name="Detter J.C."/>
            <person name="Han C.S."/>
            <person name="Land M.L."/>
            <person name="Lucas S."/>
            <person name="Han J."/>
            <person name="Pennacchio L."/>
            <person name="Nolan M."/>
            <person name="Pitluck S."/>
            <person name="Woyke T."/>
            <person name="Goodwin L."/>
            <person name="Palumbo A.V."/>
            <person name="Elias D.A."/>
        </authorList>
    </citation>
    <scope>NUCLEOTIDE SEQUENCE [LARGE SCALE GENOMIC DNA]</scope>
    <source>
        <strain evidence="2 3">Walvis Bay</strain>
    </source>
</reference>
<feature type="domain" description="Phosphoadenosine phosphosulphate reductase" evidence="1">
    <location>
        <begin position="39"/>
        <end position="271"/>
    </location>
</feature>
<dbReference type="PANTHER" id="PTHR43196:SF2">
    <property type="entry name" value="PHOSPHOADENOSINE PHOSPHOSULFATE REDUCTASE"/>
    <property type="match status" value="1"/>
</dbReference>